<sequence>MLHVHHSTLQSRVDLLAQELSYGLTTPAGRTRLTVALVLRRFRRSR</sequence>
<evidence type="ECO:0000313" key="2">
    <source>
        <dbReference type="Proteomes" id="UP001236014"/>
    </source>
</evidence>
<proteinExistence type="predicted"/>
<gene>
    <name evidence="1" type="ORF">QRX50_33635</name>
</gene>
<dbReference type="EMBL" id="CP127294">
    <property type="protein sequence ID" value="WIX76382.1"/>
    <property type="molecule type" value="Genomic_DNA"/>
</dbReference>
<evidence type="ECO:0008006" key="3">
    <source>
        <dbReference type="Google" id="ProtNLM"/>
    </source>
</evidence>
<keyword evidence="2" id="KW-1185">Reference proteome</keyword>
<dbReference type="Proteomes" id="UP001236014">
    <property type="component" value="Chromosome"/>
</dbReference>
<evidence type="ECO:0000313" key="1">
    <source>
        <dbReference type="EMBL" id="WIX76382.1"/>
    </source>
</evidence>
<organism evidence="1 2">
    <name type="scientific">Amycolatopsis carbonis</name>
    <dbReference type="NCBI Taxonomy" id="715471"/>
    <lineage>
        <taxon>Bacteria</taxon>
        <taxon>Bacillati</taxon>
        <taxon>Actinomycetota</taxon>
        <taxon>Actinomycetes</taxon>
        <taxon>Pseudonocardiales</taxon>
        <taxon>Pseudonocardiaceae</taxon>
        <taxon>Amycolatopsis</taxon>
    </lineage>
</organism>
<accession>A0A9Y2IAY6</accession>
<dbReference type="KEGG" id="acab:QRX50_33635"/>
<dbReference type="AlphaFoldDB" id="A0A9Y2IAY6"/>
<name>A0A9Y2IAY6_9PSEU</name>
<dbReference type="InterPro" id="IPR042070">
    <property type="entry name" value="PucR_C-HTH_sf"/>
</dbReference>
<dbReference type="RefSeq" id="WP_285967131.1">
    <property type="nucleotide sequence ID" value="NZ_CP127294.1"/>
</dbReference>
<dbReference type="Gene3D" id="1.10.10.2840">
    <property type="entry name" value="PucR C-terminal helix-turn-helix domain"/>
    <property type="match status" value="1"/>
</dbReference>
<protein>
    <recommendedName>
        <fullName evidence="3">PucR C-terminal helix-turn-helix domain-containing protein</fullName>
    </recommendedName>
</protein>
<reference evidence="1 2" key="1">
    <citation type="submission" date="2023-06" db="EMBL/GenBank/DDBJ databases">
        <authorList>
            <person name="Oyuntsetseg B."/>
            <person name="Kim S.B."/>
        </authorList>
    </citation>
    <scope>NUCLEOTIDE SEQUENCE [LARGE SCALE GENOMIC DNA]</scope>
    <source>
        <strain evidence="1 2">2-15</strain>
    </source>
</reference>